<dbReference type="InterPro" id="IPR007048">
    <property type="entry name" value="IraD/Gp25-like"/>
</dbReference>
<comment type="caution">
    <text evidence="2">The sequence shown here is derived from an EMBL/GenBank/DDBJ whole genome shotgun (WGS) entry which is preliminary data.</text>
</comment>
<dbReference type="SUPFAM" id="SSF160719">
    <property type="entry name" value="gpW/gp25-like"/>
    <property type="match status" value="1"/>
</dbReference>
<reference evidence="2" key="2">
    <citation type="submission" date="2024-05" db="EMBL/GenBank/DDBJ databases">
        <title>Rhodohalobacter halophilus gen. nov., sp. nov., a moderately halophilic member of the family Balneolaceae.</title>
        <authorList>
            <person name="Xia J."/>
        </authorList>
    </citation>
    <scope>NUCLEOTIDE SEQUENCE</scope>
    <source>
        <strain evidence="2">WB101</strain>
    </source>
</reference>
<accession>A0ABS9KGH6</accession>
<evidence type="ECO:0000313" key="3">
    <source>
        <dbReference type="Proteomes" id="UP001165366"/>
    </source>
</evidence>
<organism evidence="2 3">
    <name type="scientific">Rhodohalobacter sulfatireducens</name>
    <dbReference type="NCBI Taxonomy" id="2911366"/>
    <lineage>
        <taxon>Bacteria</taxon>
        <taxon>Pseudomonadati</taxon>
        <taxon>Balneolota</taxon>
        <taxon>Balneolia</taxon>
        <taxon>Balneolales</taxon>
        <taxon>Balneolaceae</taxon>
        <taxon>Rhodohalobacter</taxon>
    </lineage>
</organism>
<feature type="domain" description="IraD/Gp25-like" evidence="1">
    <location>
        <begin position="32"/>
        <end position="121"/>
    </location>
</feature>
<sequence length="142" mass="16703">MNNQEGKEFLGRGWGFPPSFDKAERKAEMTNSQEDIERSLEILLGTRKGERVMRPDYGCNLDEMVFESFNLSMKTYLADMVETAILYHEPRIEPLEINIDDSFIYEGRLMIEIDYMIRATNSRFNMVYPFYLEEGTEIQSRS</sequence>
<evidence type="ECO:0000259" key="1">
    <source>
        <dbReference type="Pfam" id="PF04965"/>
    </source>
</evidence>
<reference evidence="2" key="1">
    <citation type="submission" date="2022-01" db="EMBL/GenBank/DDBJ databases">
        <authorList>
            <person name="Wang Y."/>
        </authorList>
    </citation>
    <scope>NUCLEOTIDE SEQUENCE</scope>
    <source>
        <strain evidence="2">WB101</strain>
    </source>
</reference>
<name>A0ABS9KGH6_9BACT</name>
<dbReference type="Proteomes" id="UP001165366">
    <property type="component" value="Unassembled WGS sequence"/>
</dbReference>
<dbReference type="RefSeq" id="WP_237855298.1">
    <property type="nucleotide sequence ID" value="NZ_JAKLWS010000023.1"/>
</dbReference>
<dbReference type="Gene3D" id="3.10.450.40">
    <property type="match status" value="1"/>
</dbReference>
<evidence type="ECO:0000313" key="2">
    <source>
        <dbReference type="EMBL" id="MCG2589940.1"/>
    </source>
</evidence>
<proteinExistence type="predicted"/>
<dbReference type="Pfam" id="PF04965">
    <property type="entry name" value="GPW_gp25"/>
    <property type="match status" value="1"/>
</dbReference>
<dbReference type="EMBL" id="JAKLWS010000023">
    <property type="protein sequence ID" value="MCG2589940.1"/>
    <property type="molecule type" value="Genomic_DNA"/>
</dbReference>
<protein>
    <submittedName>
        <fullName evidence="2">GPW/gp25 family protein</fullName>
    </submittedName>
</protein>
<keyword evidence="3" id="KW-1185">Reference proteome</keyword>
<gene>
    <name evidence="2" type="ORF">L6773_15290</name>
</gene>